<dbReference type="Proteomes" id="UP000481583">
    <property type="component" value="Unassembled WGS sequence"/>
</dbReference>
<evidence type="ECO:0000313" key="2">
    <source>
        <dbReference type="Proteomes" id="UP000481583"/>
    </source>
</evidence>
<name>A0A6G4TZE9_9ACTN</name>
<keyword evidence="2" id="KW-1185">Reference proteome</keyword>
<dbReference type="AlphaFoldDB" id="A0A6G4TZE9"/>
<gene>
    <name evidence="1" type="ORF">G5C51_14650</name>
</gene>
<comment type="caution">
    <text evidence="1">The sequence shown here is derived from an EMBL/GenBank/DDBJ whole genome shotgun (WGS) entry which is preliminary data.</text>
</comment>
<sequence length="49" mass="5519">MTLHQQYALDAARAAQHGVPAPPAPELNVWRVIRQALADRRRARFTRAA</sequence>
<proteinExistence type="predicted"/>
<organism evidence="1 2">
    <name type="scientific">Streptomyces coryli</name>
    <dbReference type="NCBI Taxonomy" id="1128680"/>
    <lineage>
        <taxon>Bacteria</taxon>
        <taxon>Bacillati</taxon>
        <taxon>Actinomycetota</taxon>
        <taxon>Actinomycetes</taxon>
        <taxon>Kitasatosporales</taxon>
        <taxon>Streptomycetaceae</taxon>
        <taxon>Streptomyces</taxon>
    </lineage>
</organism>
<protein>
    <submittedName>
        <fullName evidence="1">Uncharacterized protein</fullName>
    </submittedName>
</protein>
<dbReference type="RefSeq" id="WP_165237273.1">
    <property type="nucleotide sequence ID" value="NZ_JAAKZV010000053.1"/>
</dbReference>
<accession>A0A6G4TZE9</accession>
<evidence type="ECO:0000313" key="1">
    <source>
        <dbReference type="EMBL" id="NGN65132.1"/>
    </source>
</evidence>
<reference evidence="1 2" key="1">
    <citation type="submission" date="2020-02" db="EMBL/GenBank/DDBJ databases">
        <title>Whole-genome analyses of novel actinobacteria.</title>
        <authorList>
            <person name="Sahin N."/>
        </authorList>
    </citation>
    <scope>NUCLEOTIDE SEQUENCE [LARGE SCALE GENOMIC DNA]</scope>
    <source>
        <strain evidence="1 2">A7024</strain>
    </source>
</reference>
<dbReference type="EMBL" id="JAAKZV010000053">
    <property type="protein sequence ID" value="NGN65132.1"/>
    <property type="molecule type" value="Genomic_DNA"/>
</dbReference>